<proteinExistence type="predicted"/>
<gene>
    <name evidence="1" type="ORF">DSM3645_28037</name>
</gene>
<sequence>MQYKTIVMEMLEFRPGIKEHLPIEENPLETLDRLATELKTLHETYKEQLARTRTDSHPVLISSEALEMALQELEDRLLPASSADEPEALSLDRAMAFIRRHTLKK</sequence>
<accession>A3ZP33</accession>
<dbReference type="Proteomes" id="UP000004358">
    <property type="component" value="Unassembled WGS sequence"/>
</dbReference>
<evidence type="ECO:0000313" key="2">
    <source>
        <dbReference type="Proteomes" id="UP000004358"/>
    </source>
</evidence>
<organism evidence="1 2">
    <name type="scientific">Blastopirellula marina DSM 3645</name>
    <dbReference type="NCBI Taxonomy" id="314230"/>
    <lineage>
        <taxon>Bacteria</taxon>
        <taxon>Pseudomonadati</taxon>
        <taxon>Planctomycetota</taxon>
        <taxon>Planctomycetia</taxon>
        <taxon>Pirellulales</taxon>
        <taxon>Pirellulaceae</taxon>
        <taxon>Blastopirellula</taxon>
    </lineage>
</organism>
<comment type="caution">
    <text evidence="1">The sequence shown here is derived from an EMBL/GenBank/DDBJ whole genome shotgun (WGS) entry which is preliminary data.</text>
</comment>
<name>A3ZP33_9BACT</name>
<protein>
    <submittedName>
        <fullName evidence="1">Uncharacterized protein</fullName>
    </submittedName>
</protein>
<dbReference type="STRING" id="314230.DSM3645_28037"/>
<dbReference type="RefSeq" id="WP_002653501.1">
    <property type="nucleotide sequence ID" value="NZ_CH672376.1"/>
</dbReference>
<evidence type="ECO:0000313" key="1">
    <source>
        <dbReference type="EMBL" id="EAQ81507.1"/>
    </source>
</evidence>
<dbReference type="HOGENOM" id="CLU_2231330_0_0_0"/>
<dbReference type="EMBL" id="AANZ01000004">
    <property type="protein sequence ID" value="EAQ81507.1"/>
    <property type="molecule type" value="Genomic_DNA"/>
</dbReference>
<reference evidence="1 2" key="1">
    <citation type="submission" date="2006-02" db="EMBL/GenBank/DDBJ databases">
        <authorList>
            <person name="Amann R."/>
            <person name="Ferriera S."/>
            <person name="Johnson J."/>
            <person name="Kravitz S."/>
            <person name="Halpern A."/>
            <person name="Remington K."/>
            <person name="Beeson K."/>
            <person name="Tran B."/>
            <person name="Rogers Y.-H."/>
            <person name="Friedman R."/>
            <person name="Venter J.C."/>
        </authorList>
    </citation>
    <scope>NUCLEOTIDE SEQUENCE [LARGE SCALE GENOMIC DNA]</scope>
    <source>
        <strain evidence="1 2">DSM 3645</strain>
    </source>
</reference>
<dbReference type="AlphaFoldDB" id="A3ZP33"/>